<dbReference type="EMBL" id="CM042886">
    <property type="protein sequence ID" value="KAI4339579.1"/>
    <property type="molecule type" value="Genomic_DNA"/>
</dbReference>
<dbReference type="Proteomes" id="UP001057402">
    <property type="component" value="Chromosome 7"/>
</dbReference>
<accession>A0ACB9NVX2</accession>
<protein>
    <submittedName>
        <fullName evidence="1">Uncharacterized protein</fullName>
    </submittedName>
</protein>
<gene>
    <name evidence="1" type="ORF">MLD38_024505</name>
</gene>
<reference evidence="2" key="1">
    <citation type="journal article" date="2023" name="Front. Plant Sci.">
        <title>Chromosomal-level genome assembly of Melastoma candidum provides insights into trichome evolution.</title>
        <authorList>
            <person name="Zhong Y."/>
            <person name="Wu W."/>
            <person name="Sun C."/>
            <person name="Zou P."/>
            <person name="Liu Y."/>
            <person name="Dai S."/>
            <person name="Zhou R."/>
        </authorList>
    </citation>
    <scope>NUCLEOTIDE SEQUENCE [LARGE SCALE GENOMIC DNA]</scope>
</reference>
<proteinExistence type="predicted"/>
<name>A0ACB9NVX2_9MYRT</name>
<evidence type="ECO:0000313" key="1">
    <source>
        <dbReference type="EMBL" id="KAI4339579.1"/>
    </source>
</evidence>
<sequence>MAANMFADAGMWDAAASLRRDMRNRRVKTRAGESCIDVCGSTHKFYAGDDNGPKYKHVYEWLVSLSLHSKMLDEV</sequence>
<keyword evidence="2" id="KW-1185">Reference proteome</keyword>
<organism evidence="1 2">
    <name type="scientific">Melastoma candidum</name>
    <dbReference type="NCBI Taxonomy" id="119954"/>
    <lineage>
        <taxon>Eukaryota</taxon>
        <taxon>Viridiplantae</taxon>
        <taxon>Streptophyta</taxon>
        <taxon>Embryophyta</taxon>
        <taxon>Tracheophyta</taxon>
        <taxon>Spermatophyta</taxon>
        <taxon>Magnoliopsida</taxon>
        <taxon>eudicotyledons</taxon>
        <taxon>Gunneridae</taxon>
        <taxon>Pentapetalae</taxon>
        <taxon>rosids</taxon>
        <taxon>malvids</taxon>
        <taxon>Myrtales</taxon>
        <taxon>Melastomataceae</taxon>
        <taxon>Melastomatoideae</taxon>
        <taxon>Melastomateae</taxon>
        <taxon>Melastoma</taxon>
    </lineage>
</organism>
<comment type="caution">
    <text evidence="1">The sequence shown here is derived from an EMBL/GenBank/DDBJ whole genome shotgun (WGS) entry which is preliminary data.</text>
</comment>
<evidence type="ECO:0000313" key="2">
    <source>
        <dbReference type="Proteomes" id="UP001057402"/>
    </source>
</evidence>